<dbReference type="EMBL" id="JACWZY010000052">
    <property type="protein sequence ID" value="MBD2705323.1"/>
    <property type="molecule type" value="Genomic_DNA"/>
</dbReference>
<reference evidence="1" key="1">
    <citation type="submission" date="2020-09" db="EMBL/GenBank/DDBJ databases">
        <authorList>
            <person name="Kim M.K."/>
        </authorList>
    </citation>
    <scope>NUCLEOTIDE SEQUENCE</scope>
    <source>
        <strain evidence="1">BT702</strain>
    </source>
</reference>
<evidence type="ECO:0000313" key="2">
    <source>
        <dbReference type="Proteomes" id="UP000598820"/>
    </source>
</evidence>
<gene>
    <name evidence="1" type="ORF">IC229_32190</name>
</gene>
<name>A0A927GAC2_9BACT</name>
<accession>A0A927GAC2</accession>
<keyword evidence="2" id="KW-1185">Reference proteome</keyword>
<dbReference type="Proteomes" id="UP000598820">
    <property type="component" value="Unassembled WGS sequence"/>
</dbReference>
<dbReference type="AlphaFoldDB" id="A0A927GAC2"/>
<protein>
    <submittedName>
        <fullName evidence="1">Uncharacterized protein</fullName>
    </submittedName>
</protein>
<evidence type="ECO:0000313" key="1">
    <source>
        <dbReference type="EMBL" id="MBD2705323.1"/>
    </source>
</evidence>
<organism evidence="1 2">
    <name type="scientific">Spirosoma profusum</name>
    <dbReference type="NCBI Taxonomy" id="2771354"/>
    <lineage>
        <taxon>Bacteria</taxon>
        <taxon>Pseudomonadati</taxon>
        <taxon>Bacteroidota</taxon>
        <taxon>Cytophagia</taxon>
        <taxon>Cytophagales</taxon>
        <taxon>Cytophagaceae</taxon>
        <taxon>Spirosoma</taxon>
    </lineage>
</organism>
<proteinExistence type="predicted"/>
<comment type="caution">
    <text evidence="1">The sequence shown here is derived from an EMBL/GenBank/DDBJ whole genome shotgun (WGS) entry which is preliminary data.</text>
</comment>
<sequence>MTIFVIGQTTLPGGGGWAGLSLSRINSDPLFKWIDQVVIMPASNGLQNW</sequence>